<dbReference type="Proteomes" id="UP000811899">
    <property type="component" value="Unassembled WGS sequence"/>
</dbReference>
<accession>A0AAW4L9W5</accession>
<organism evidence="1 2">
    <name type="scientific">Geoanaerobacter pelophilus</name>
    <dbReference type="NCBI Taxonomy" id="60036"/>
    <lineage>
        <taxon>Bacteria</taxon>
        <taxon>Pseudomonadati</taxon>
        <taxon>Thermodesulfobacteriota</taxon>
        <taxon>Desulfuromonadia</taxon>
        <taxon>Geobacterales</taxon>
        <taxon>Geobacteraceae</taxon>
        <taxon>Geoanaerobacter</taxon>
    </lineage>
</organism>
<dbReference type="EMBL" id="JAHCVJ010000003">
    <property type="protein sequence ID" value="MBT0664642.1"/>
    <property type="molecule type" value="Genomic_DNA"/>
</dbReference>
<proteinExistence type="predicted"/>
<comment type="caution">
    <text evidence="1">The sequence shown here is derived from an EMBL/GenBank/DDBJ whole genome shotgun (WGS) entry which is preliminary data.</text>
</comment>
<evidence type="ECO:0000313" key="2">
    <source>
        <dbReference type="Proteomes" id="UP000811899"/>
    </source>
</evidence>
<evidence type="ECO:0000313" key="1">
    <source>
        <dbReference type="EMBL" id="MBT0664642.1"/>
    </source>
</evidence>
<keyword evidence="2" id="KW-1185">Reference proteome</keyword>
<dbReference type="Pfam" id="PF13689">
    <property type="entry name" value="DUF4154"/>
    <property type="match status" value="1"/>
</dbReference>
<dbReference type="AlphaFoldDB" id="A0AAW4L9W5"/>
<dbReference type="InterPro" id="IPR025293">
    <property type="entry name" value="YfiR/HmsC-like"/>
</dbReference>
<protein>
    <submittedName>
        <fullName evidence="1">DUF4154 domain-containing protein</fullName>
    </submittedName>
</protein>
<sequence length="190" mass="20814">MLLPWLKRACRRAASAGAMTLVVVCCAVAGIPLRPVWASDLENKVKSAYIYNFTKFVDWPEGEGGTGREPLRICIVGNDPIRTVLGELSNREANGRPLLVQRIKDLKTVGTCSVAFISRSEEQQLPSILQRLNGVRTLTVSDIPQFAQKGGMIGFVTEGGRVKLEINLRAIRQTGLKVSAKLLEVARVVE</sequence>
<gene>
    <name evidence="1" type="ORF">KI809_10060</name>
</gene>
<reference evidence="1 2" key="1">
    <citation type="submission" date="2021-05" db="EMBL/GenBank/DDBJ databases">
        <title>The draft genome of Geobacter pelophilus DSM 12255.</title>
        <authorList>
            <person name="Xu Z."/>
            <person name="Masuda Y."/>
            <person name="Itoh H."/>
            <person name="Senoo K."/>
        </authorList>
    </citation>
    <scope>NUCLEOTIDE SEQUENCE [LARGE SCALE GENOMIC DNA]</scope>
    <source>
        <strain evidence="1 2">DSM 12255</strain>
    </source>
</reference>
<name>A0AAW4L9W5_9BACT</name>